<sequence>RQGCVSGSANVDGAPVVIQDCNNEEQIKHTLNFTWDDWNDVGPQQIKFYGGEKCLDVINGIQSSGTKLQLWTCDATNTNPNQQWIVNQDHTYQWNDTNLCIDITDGNINDGTQLQLWMCDDRNHNQAFLPQRVGNSVVGPVKIVPLLQVDQILFCLTAESNADGAGVSLSWCSDDPPSNGKGNLTWYYPNPPLGGPIYTFDGAKCLDVPNGNDVNGQQLQIWSCDPSGQNPNQQWRLDEHLHSLTWIGKNKCVDLTDGKAGVGTALQIWDCAGDLSNRNQWWFLNAINETVA</sequence>
<evidence type="ECO:0000313" key="3">
    <source>
        <dbReference type="Proteomes" id="UP001437256"/>
    </source>
</evidence>
<dbReference type="Proteomes" id="UP001437256">
    <property type="component" value="Unassembled WGS sequence"/>
</dbReference>
<protein>
    <recommendedName>
        <fullName evidence="1">Ricin B lectin domain-containing protein</fullName>
    </recommendedName>
</protein>
<dbReference type="PROSITE" id="PS50231">
    <property type="entry name" value="RICIN_B_LECTIN"/>
    <property type="match status" value="2"/>
</dbReference>
<dbReference type="InterPro" id="IPR000772">
    <property type="entry name" value="Ricin_B_lectin"/>
</dbReference>
<dbReference type="EMBL" id="JBBXMP010001061">
    <property type="protein sequence ID" value="KAL0056696.1"/>
    <property type="molecule type" value="Genomic_DNA"/>
</dbReference>
<evidence type="ECO:0000259" key="1">
    <source>
        <dbReference type="SMART" id="SM00458"/>
    </source>
</evidence>
<keyword evidence="3" id="KW-1185">Reference proteome</keyword>
<feature type="domain" description="Ricin B lectin" evidence="1">
    <location>
        <begin position="42"/>
        <end position="238"/>
    </location>
</feature>
<dbReference type="CDD" id="cd00161">
    <property type="entry name" value="beta-trefoil_Ricin-like"/>
    <property type="match status" value="2"/>
</dbReference>
<accession>A0ABR2Z5E2</accession>
<gene>
    <name evidence="2" type="ORF">AAF712_016699</name>
</gene>
<proteinExistence type="predicted"/>
<dbReference type="Gene3D" id="2.80.10.50">
    <property type="match status" value="2"/>
</dbReference>
<name>A0ABR2Z5E2_9AGAR</name>
<reference evidence="2 3" key="1">
    <citation type="submission" date="2024-05" db="EMBL/GenBank/DDBJ databases">
        <title>A draft genome resource for the thread blight pathogen Marasmius tenuissimus strain MS-2.</title>
        <authorList>
            <person name="Yulfo-Soto G.E."/>
            <person name="Baruah I.K."/>
            <person name="Amoako-Attah I."/>
            <person name="Bukari Y."/>
            <person name="Meinhardt L.W."/>
            <person name="Bailey B.A."/>
            <person name="Cohen S.P."/>
        </authorList>
    </citation>
    <scope>NUCLEOTIDE SEQUENCE [LARGE SCALE GENOMIC DNA]</scope>
    <source>
        <strain evidence="2 3">MS-2</strain>
    </source>
</reference>
<dbReference type="Pfam" id="PF00652">
    <property type="entry name" value="Ricin_B_lectin"/>
    <property type="match status" value="2"/>
</dbReference>
<organism evidence="2 3">
    <name type="scientific">Marasmius tenuissimus</name>
    <dbReference type="NCBI Taxonomy" id="585030"/>
    <lineage>
        <taxon>Eukaryota</taxon>
        <taxon>Fungi</taxon>
        <taxon>Dikarya</taxon>
        <taxon>Basidiomycota</taxon>
        <taxon>Agaricomycotina</taxon>
        <taxon>Agaricomycetes</taxon>
        <taxon>Agaricomycetidae</taxon>
        <taxon>Agaricales</taxon>
        <taxon>Marasmiineae</taxon>
        <taxon>Marasmiaceae</taxon>
        <taxon>Marasmius</taxon>
    </lineage>
</organism>
<comment type="caution">
    <text evidence="2">The sequence shown here is derived from an EMBL/GenBank/DDBJ whole genome shotgun (WGS) entry which is preliminary data.</text>
</comment>
<dbReference type="SUPFAM" id="SSF50370">
    <property type="entry name" value="Ricin B-like lectins"/>
    <property type="match status" value="3"/>
</dbReference>
<dbReference type="SMART" id="SM00458">
    <property type="entry name" value="RICIN"/>
    <property type="match status" value="1"/>
</dbReference>
<feature type="non-terminal residue" evidence="2">
    <location>
        <position position="1"/>
    </location>
</feature>
<dbReference type="InterPro" id="IPR035992">
    <property type="entry name" value="Ricin_B-like_lectins"/>
</dbReference>
<evidence type="ECO:0000313" key="2">
    <source>
        <dbReference type="EMBL" id="KAL0056696.1"/>
    </source>
</evidence>